<dbReference type="PANTHER" id="PTHR11247:SF8">
    <property type="entry name" value="PALMITOYL-PROTEIN THIOESTERASE 1"/>
    <property type="match status" value="1"/>
</dbReference>
<evidence type="ECO:0000313" key="9">
    <source>
        <dbReference type="EMBL" id="KAG5379810.1"/>
    </source>
</evidence>
<sequence>MDDRGGGGGSFVAVRRVAPRLEQGSVYHSSSSAEVVAGSAAWLGRGLSCVCAQGSNGDTRLSFDLTPAQEECLLRLQSRIDVAYDSSIPQHQEALKDLWKLAFPEEELHGIVSEQWKEMGWQGKDPSTDFRGGGFISLENLLYFAKNFPKSFQDLLRKQVGDRSVWEYPFAVAGVNITFMLIQMLGLEAVKPRSIVGETFLRFLSVNESAFDLLYCIAFKLMDQQWLSVRASYMEFNTVMKSTRRQLEREIMVEDITGIGDKCSNSGVKHFTELLSDWSGSQGYCLEIGKGSWDSWTMPLLDQTAVVCDKVKSMPELSDGYSIVGLSQGNMIGRALIEFCDDAPPVKSFVSVGGPHAGTASIPFCGVTWICIMLDSMIKTEIYSDYMQEHLAPSGFLKIPTDIAGYMEGCRFLPKLNNELPVKNSTYKERFSSLENLVLIMFEHDTILIPKETSWFGYYPDGSFKTILPPQETKLYTEDWIGLRTLDEAGKVKFVNVSGNHLQISHEDMKKHIVPYLSDKPSTSSIITMAVSELSSVGNPVLDLIGPEVDQLQHVLRHVST</sequence>
<dbReference type="InterPro" id="IPR006816">
    <property type="entry name" value="ELMO_dom"/>
</dbReference>
<dbReference type="Gene3D" id="3.40.50.1820">
    <property type="entry name" value="alpha/beta hydrolase"/>
    <property type="match status" value="1"/>
</dbReference>
<keyword evidence="6" id="KW-0325">Glycoprotein</keyword>
<dbReference type="InterPro" id="IPR002472">
    <property type="entry name" value="Palm_thioest"/>
</dbReference>
<evidence type="ECO:0000313" key="10">
    <source>
        <dbReference type="Proteomes" id="UP000823674"/>
    </source>
</evidence>
<reference evidence="9 10" key="1">
    <citation type="submission" date="2021-03" db="EMBL/GenBank/DDBJ databases">
        <authorList>
            <person name="King G.J."/>
            <person name="Bancroft I."/>
            <person name="Baten A."/>
            <person name="Bloomfield J."/>
            <person name="Borpatragohain P."/>
            <person name="He Z."/>
            <person name="Irish N."/>
            <person name="Irwin J."/>
            <person name="Liu K."/>
            <person name="Mauleon R.P."/>
            <person name="Moore J."/>
            <person name="Morris R."/>
            <person name="Ostergaard L."/>
            <person name="Wang B."/>
            <person name="Wells R."/>
        </authorList>
    </citation>
    <scope>NUCLEOTIDE SEQUENCE [LARGE SCALE GENOMIC DNA]</scope>
    <source>
        <strain evidence="9">R-o-18</strain>
        <tissue evidence="9">Leaf</tissue>
    </source>
</reference>
<evidence type="ECO:0000256" key="1">
    <source>
        <dbReference type="ARBA" id="ARBA00012423"/>
    </source>
</evidence>
<feature type="domain" description="ELMO" evidence="8">
    <location>
        <begin position="90"/>
        <end position="251"/>
    </location>
</feature>
<keyword evidence="5" id="KW-1015">Disulfide bond</keyword>
<dbReference type="Proteomes" id="UP000823674">
    <property type="component" value="Chromosome A07"/>
</dbReference>
<dbReference type="PRINTS" id="PR00414">
    <property type="entry name" value="PPTHIESTRASE"/>
</dbReference>
<accession>A0ABQ7L2E0</accession>
<keyword evidence="3" id="KW-0732">Signal</keyword>
<dbReference type="InterPro" id="IPR029058">
    <property type="entry name" value="AB_hydrolase_fold"/>
</dbReference>
<evidence type="ECO:0000256" key="7">
    <source>
        <dbReference type="ARBA" id="ARBA00031934"/>
    </source>
</evidence>
<protein>
    <recommendedName>
        <fullName evidence="2">Palmitoyl-protein thioesterase 1</fullName>
        <ecNumber evidence="1">3.1.2.22</ecNumber>
    </recommendedName>
    <alternativeName>
        <fullName evidence="7">Palmitoyl-protein hydrolase 1</fullName>
    </alternativeName>
</protein>
<evidence type="ECO:0000259" key="8">
    <source>
        <dbReference type="PROSITE" id="PS51335"/>
    </source>
</evidence>
<evidence type="ECO:0000256" key="6">
    <source>
        <dbReference type="ARBA" id="ARBA00023180"/>
    </source>
</evidence>
<comment type="caution">
    <text evidence="9">The sequence shown here is derived from an EMBL/GenBank/DDBJ whole genome shotgun (WGS) entry which is preliminary data.</text>
</comment>
<gene>
    <name evidence="9" type="primary">A07p031210.1_BraROA</name>
    <name evidence="9" type="ORF">IGI04_027652</name>
</gene>
<dbReference type="EC" id="3.1.2.22" evidence="1"/>
<dbReference type="Pfam" id="PF04727">
    <property type="entry name" value="ELMO_CED12"/>
    <property type="match status" value="1"/>
</dbReference>
<dbReference type="EMBL" id="JADBGQ010000009">
    <property type="protein sequence ID" value="KAG5379810.1"/>
    <property type="molecule type" value="Genomic_DNA"/>
</dbReference>
<organism evidence="9 10">
    <name type="scientific">Brassica rapa subsp. trilocularis</name>
    <dbReference type="NCBI Taxonomy" id="1813537"/>
    <lineage>
        <taxon>Eukaryota</taxon>
        <taxon>Viridiplantae</taxon>
        <taxon>Streptophyta</taxon>
        <taxon>Embryophyta</taxon>
        <taxon>Tracheophyta</taxon>
        <taxon>Spermatophyta</taxon>
        <taxon>Magnoliopsida</taxon>
        <taxon>eudicotyledons</taxon>
        <taxon>Gunneridae</taxon>
        <taxon>Pentapetalae</taxon>
        <taxon>rosids</taxon>
        <taxon>malvids</taxon>
        <taxon>Brassicales</taxon>
        <taxon>Brassicaceae</taxon>
        <taxon>Brassiceae</taxon>
        <taxon>Brassica</taxon>
    </lineage>
</organism>
<proteinExistence type="predicted"/>
<evidence type="ECO:0000256" key="2">
    <source>
        <dbReference type="ARBA" id="ARBA00014212"/>
    </source>
</evidence>
<keyword evidence="10" id="KW-1185">Reference proteome</keyword>
<keyword evidence="4" id="KW-0378">Hydrolase</keyword>
<evidence type="ECO:0000256" key="3">
    <source>
        <dbReference type="ARBA" id="ARBA00022729"/>
    </source>
</evidence>
<dbReference type="PROSITE" id="PS51335">
    <property type="entry name" value="ELMO"/>
    <property type="match status" value="1"/>
</dbReference>
<evidence type="ECO:0000256" key="5">
    <source>
        <dbReference type="ARBA" id="ARBA00023157"/>
    </source>
</evidence>
<dbReference type="SUPFAM" id="SSF53474">
    <property type="entry name" value="alpha/beta-Hydrolases"/>
    <property type="match status" value="1"/>
</dbReference>
<name>A0ABQ7L2E0_BRACM</name>
<dbReference type="PANTHER" id="PTHR11247">
    <property type="entry name" value="PALMITOYL-PROTEIN THIOESTERASE/DOLICHYLDIPHOSPHATASE 1"/>
    <property type="match status" value="1"/>
</dbReference>
<dbReference type="Pfam" id="PF02089">
    <property type="entry name" value="Palm_thioest"/>
    <property type="match status" value="1"/>
</dbReference>
<evidence type="ECO:0000256" key="4">
    <source>
        <dbReference type="ARBA" id="ARBA00022801"/>
    </source>
</evidence>